<feature type="domain" description="HTH iclR-type" evidence="4">
    <location>
        <begin position="18"/>
        <end position="80"/>
    </location>
</feature>
<feature type="domain" description="IclR-ED" evidence="5">
    <location>
        <begin position="81"/>
        <end position="257"/>
    </location>
</feature>
<evidence type="ECO:0000313" key="7">
    <source>
        <dbReference type="Proteomes" id="UP000029549"/>
    </source>
</evidence>
<comment type="caution">
    <text evidence="6">The sequence shown here is derived from an EMBL/GenBank/DDBJ whole genome shotgun (WGS) entry which is preliminary data.</text>
</comment>
<dbReference type="InterPro" id="IPR029016">
    <property type="entry name" value="GAF-like_dom_sf"/>
</dbReference>
<keyword evidence="3" id="KW-0804">Transcription</keyword>
<evidence type="ECO:0000313" key="6">
    <source>
        <dbReference type="EMBL" id="KGH10441.1"/>
    </source>
</evidence>
<dbReference type="PROSITE" id="PS51078">
    <property type="entry name" value="ICLR_ED"/>
    <property type="match status" value="1"/>
</dbReference>
<evidence type="ECO:0000256" key="3">
    <source>
        <dbReference type="ARBA" id="ARBA00023163"/>
    </source>
</evidence>
<dbReference type="EMBL" id="AWTP01000115">
    <property type="protein sequence ID" value="KGH10441.1"/>
    <property type="molecule type" value="Genomic_DNA"/>
</dbReference>
<dbReference type="InterPro" id="IPR036388">
    <property type="entry name" value="WH-like_DNA-bd_sf"/>
</dbReference>
<dbReference type="SUPFAM" id="SSF55781">
    <property type="entry name" value="GAF domain-like"/>
    <property type="match status" value="1"/>
</dbReference>
<protein>
    <submittedName>
        <fullName evidence="6">Transcriptional regulator</fullName>
    </submittedName>
</protein>
<accession>A0A0E3BZD5</accession>
<dbReference type="Pfam" id="PF09339">
    <property type="entry name" value="HTH_IclR"/>
    <property type="match status" value="1"/>
</dbReference>
<gene>
    <name evidence="6" type="ORF">P608_15155</name>
</gene>
<keyword evidence="2" id="KW-0238">DNA-binding</keyword>
<dbReference type="InterPro" id="IPR005471">
    <property type="entry name" value="Tscrpt_reg_IclR_N"/>
</dbReference>
<evidence type="ECO:0000256" key="1">
    <source>
        <dbReference type="ARBA" id="ARBA00023015"/>
    </source>
</evidence>
<dbReference type="SMART" id="SM00346">
    <property type="entry name" value="HTH_ICLR"/>
    <property type="match status" value="1"/>
</dbReference>
<dbReference type="Gene3D" id="3.30.450.40">
    <property type="match status" value="1"/>
</dbReference>
<reference evidence="6 7" key="1">
    <citation type="submission" date="2013-09" db="EMBL/GenBank/DDBJ databases">
        <title>High correlation between genotypes and phenotypes of environmental bacteria Comamonas testosteroni strains.</title>
        <authorList>
            <person name="Liu L."/>
            <person name="Zhu W."/>
            <person name="Xia X."/>
            <person name="Xu B."/>
            <person name="Luo M."/>
            <person name="Wang G."/>
        </authorList>
    </citation>
    <scope>NUCLEOTIDE SEQUENCE [LARGE SCALE GENOMIC DNA]</scope>
    <source>
        <strain evidence="6 7">DF2</strain>
    </source>
</reference>
<dbReference type="GO" id="GO:0003677">
    <property type="term" value="F:DNA binding"/>
    <property type="evidence" value="ECO:0007669"/>
    <property type="project" value="UniProtKB-KW"/>
</dbReference>
<dbReference type="RefSeq" id="WP_080746953.1">
    <property type="nucleotide sequence ID" value="NZ_AWTM01000083.1"/>
</dbReference>
<dbReference type="SUPFAM" id="SSF46785">
    <property type="entry name" value="Winged helix' DNA-binding domain"/>
    <property type="match status" value="1"/>
</dbReference>
<dbReference type="InterPro" id="IPR014757">
    <property type="entry name" value="Tscrpt_reg_IclR_C"/>
</dbReference>
<dbReference type="PANTHER" id="PTHR30136">
    <property type="entry name" value="HELIX-TURN-HELIX TRANSCRIPTIONAL REGULATOR, ICLR FAMILY"/>
    <property type="match status" value="1"/>
</dbReference>
<evidence type="ECO:0000259" key="4">
    <source>
        <dbReference type="PROSITE" id="PS51077"/>
    </source>
</evidence>
<dbReference type="PANTHER" id="PTHR30136:SF24">
    <property type="entry name" value="HTH-TYPE TRANSCRIPTIONAL REPRESSOR ALLR"/>
    <property type="match status" value="1"/>
</dbReference>
<sequence>MNQKIVDMTESDKSEGGVRAVQRALDVLLAFRPGDDGLLAAELLKRVDLSRPTLYRLLDTLNTKGFLVSEGEPQRFRLGPAVAQMAHAWSAGMSHETVAQPMMRRLWEKTRETVSLHVHEGAFRICVAELPSTQPLSFKRGVGYREKLILGASGRSILAWLNVDKQDLSAYGAESSTEAKRCTEQLKQIRVEGYATSRDELIQGAVAIAAPFFDSSGRVVGSLGLFGPSARLSEEVVHGYAVLLREEAAQLSAALGFKNPTP</sequence>
<keyword evidence="7" id="KW-1185">Reference proteome</keyword>
<dbReference type="PROSITE" id="PS51077">
    <property type="entry name" value="HTH_ICLR"/>
    <property type="match status" value="1"/>
</dbReference>
<dbReference type="Proteomes" id="UP000029549">
    <property type="component" value="Unassembled WGS sequence"/>
</dbReference>
<dbReference type="GO" id="GO:0003700">
    <property type="term" value="F:DNA-binding transcription factor activity"/>
    <property type="evidence" value="ECO:0007669"/>
    <property type="project" value="TreeGrafter"/>
</dbReference>
<keyword evidence="1" id="KW-0805">Transcription regulation</keyword>
<name>A0A0E3BZD5_9BURK</name>
<evidence type="ECO:0000256" key="2">
    <source>
        <dbReference type="ARBA" id="ARBA00023125"/>
    </source>
</evidence>
<dbReference type="InterPro" id="IPR050707">
    <property type="entry name" value="HTH_MetabolicPath_Reg"/>
</dbReference>
<dbReference type="InterPro" id="IPR036390">
    <property type="entry name" value="WH_DNA-bd_sf"/>
</dbReference>
<dbReference type="Pfam" id="PF01614">
    <property type="entry name" value="IclR_C"/>
    <property type="match status" value="1"/>
</dbReference>
<dbReference type="Gene3D" id="1.10.10.10">
    <property type="entry name" value="Winged helix-like DNA-binding domain superfamily/Winged helix DNA-binding domain"/>
    <property type="match status" value="1"/>
</dbReference>
<organism evidence="6 7">
    <name type="scientific">Comamonas thiooxydans</name>
    <dbReference type="NCBI Taxonomy" id="363952"/>
    <lineage>
        <taxon>Bacteria</taxon>
        <taxon>Pseudomonadati</taxon>
        <taxon>Pseudomonadota</taxon>
        <taxon>Betaproteobacteria</taxon>
        <taxon>Burkholderiales</taxon>
        <taxon>Comamonadaceae</taxon>
        <taxon>Comamonas</taxon>
    </lineage>
</organism>
<proteinExistence type="predicted"/>
<dbReference type="GO" id="GO:0045892">
    <property type="term" value="P:negative regulation of DNA-templated transcription"/>
    <property type="evidence" value="ECO:0007669"/>
    <property type="project" value="TreeGrafter"/>
</dbReference>
<evidence type="ECO:0000259" key="5">
    <source>
        <dbReference type="PROSITE" id="PS51078"/>
    </source>
</evidence>
<dbReference type="AlphaFoldDB" id="A0A0E3BZD5"/>